<dbReference type="Gene3D" id="3.40.50.10330">
    <property type="entry name" value="Probable inorganic polyphosphate/atp-NAD kinase, domain 1"/>
    <property type="match status" value="1"/>
</dbReference>
<dbReference type="SUPFAM" id="SSF111331">
    <property type="entry name" value="NAD kinase/diacylglycerol kinase-like"/>
    <property type="match status" value="1"/>
</dbReference>
<accession>A0A3B0URS0</accession>
<dbReference type="PROSITE" id="PS50146">
    <property type="entry name" value="DAGK"/>
    <property type="match status" value="1"/>
</dbReference>
<evidence type="ECO:0000259" key="1">
    <source>
        <dbReference type="PROSITE" id="PS50146"/>
    </source>
</evidence>
<dbReference type="InterPro" id="IPR017438">
    <property type="entry name" value="ATP-NAD_kinase_N"/>
</dbReference>
<gene>
    <name evidence="2" type="ORF">MNBD_BACTEROID06-417</name>
</gene>
<dbReference type="InterPro" id="IPR050187">
    <property type="entry name" value="Lipid_Phosphate_FormReg"/>
</dbReference>
<dbReference type="InterPro" id="IPR016064">
    <property type="entry name" value="NAD/diacylglycerol_kinase_sf"/>
</dbReference>
<dbReference type="PANTHER" id="PTHR12358:SF54">
    <property type="entry name" value="SPHINGOSINE KINASE RELATED PROTEIN"/>
    <property type="match status" value="1"/>
</dbReference>
<feature type="non-terminal residue" evidence="2">
    <location>
        <position position="77"/>
    </location>
</feature>
<proteinExistence type="predicted"/>
<dbReference type="EMBL" id="UOES01000507">
    <property type="protein sequence ID" value="VAW29072.1"/>
    <property type="molecule type" value="Genomic_DNA"/>
</dbReference>
<organism evidence="2">
    <name type="scientific">hydrothermal vent metagenome</name>
    <dbReference type="NCBI Taxonomy" id="652676"/>
    <lineage>
        <taxon>unclassified sequences</taxon>
        <taxon>metagenomes</taxon>
        <taxon>ecological metagenomes</taxon>
    </lineage>
</organism>
<dbReference type="InterPro" id="IPR001206">
    <property type="entry name" value="Diacylglycerol_kinase_cat_dom"/>
</dbReference>
<dbReference type="AlphaFoldDB" id="A0A3B0URS0"/>
<reference evidence="2" key="1">
    <citation type="submission" date="2018-06" db="EMBL/GenBank/DDBJ databases">
        <authorList>
            <person name="Zhirakovskaya E."/>
        </authorList>
    </citation>
    <scope>NUCLEOTIDE SEQUENCE</scope>
</reference>
<sequence length="77" mass="8524">MNRNYLFINNPISGGSKTNFIKLFEPLKGQFHQYKIINTTHGGHAKELANKYKNEYNVIVAVGGDGTINEVASALVN</sequence>
<dbReference type="GO" id="GO:0016301">
    <property type="term" value="F:kinase activity"/>
    <property type="evidence" value="ECO:0007669"/>
    <property type="project" value="InterPro"/>
</dbReference>
<dbReference type="PANTHER" id="PTHR12358">
    <property type="entry name" value="SPHINGOSINE KINASE"/>
    <property type="match status" value="1"/>
</dbReference>
<name>A0A3B0URS0_9ZZZZ</name>
<dbReference type="Pfam" id="PF00781">
    <property type="entry name" value="DAGK_cat"/>
    <property type="match status" value="1"/>
</dbReference>
<evidence type="ECO:0000313" key="2">
    <source>
        <dbReference type="EMBL" id="VAW29072.1"/>
    </source>
</evidence>
<feature type="domain" description="DAGKc" evidence="1">
    <location>
        <begin position="1"/>
        <end position="77"/>
    </location>
</feature>
<protein>
    <recommendedName>
        <fullName evidence="1">DAGKc domain-containing protein</fullName>
    </recommendedName>
</protein>